<evidence type="ECO:0000313" key="2">
    <source>
        <dbReference type="Proteomes" id="UP000054978"/>
    </source>
</evidence>
<dbReference type="InterPro" id="IPR009057">
    <property type="entry name" value="Homeodomain-like_sf"/>
</dbReference>
<protein>
    <submittedName>
        <fullName evidence="1">Sea27</fullName>
    </submittedName>
</protein>
<dbReference type="AlphaFoldDB" id="A0A158ABG1"/>
<dbReference type="Pfam" id="PF13551">
    <property type="entry name" value="HTH_29"/>
    <property type="match status" value="1"/>
</dbReference>
<sequence length="113" mass="12813">MADARERITMTTGELDRLRVIQAVAGRQLKPGCAAERLRLSVRQIQRLVLRYRADGAAGLTSRKRGRPGNRRLDVELARRALTIIRDRYADFGLTLAAEKLRNATASGWQRKR</sequence>
<reference evidence="1" key="1">
    <citation type="submission" date="2016-01" db="EMBL/GenBank/DDBJ databases">
        <authorList>
            <person name="Peeters C."/>
        </authorList>
    </citation>
    <scope>NUCLEOTIDE SEQUENCE [LARGE SCALE GENOMIC DNA]</scope>
    <source>
        <strain evidence="1">LMG 29326</strain>
    </source>
</reference>
<keyword evidence="2" id="KW-1185">Reference proteome</keyword>
<dbReference type="EMBL" id="FCOB02000006">
    <property type="protein sequence ID" value="SAK54936.1"/>
    <property type="molecule type" value="Genomic_DNA"/>
</dbReference>
<dbReference type="STRING" id="1777144.AWB83_01579"/>
<organism evidence="1 2">
    <name type="scientific">Caballeronia ptereochthonis</name>
    <dbReference type="NCBI Taxonomy" id="1777144"/>
    <lineage>
        <taxon>Bacteria</taxon>
        <taxon>Pseudomonadati</taxon>
        <taxon>Pseudomonadota</taxon>
        <taxon>Betaproteobacteria</taxon>
        <taxon>Burkholderiales</taxon>
        <taxon>Burkholderiaceae</taxon>
        <taxon>Caballeronia</taxon>
    </lineage>
</organism>
<dbReference type="Proteomes" id="UP000054978">
    <property type="component" value="Unassembled WGS sequence"/>
</dbReference>
<comment type="caution">
    <text evidence="1">The sequence shown here is derived from an EMBL/GenBank/DDBJ whole genome shotgun (WGS) entry which is preliminary data.</text>
</comment>
<name>A0A158ABG1_9BURK</name>
<dbReference type="SUPFAM" id="SSF46689">
    <property type="entry name" value="Homeodomain-like"/>
    <property type="match status" value="1"/>
</dbReference>
<gene>
    <name evidence="1" type="ORF">AWB83_01579</name>
</gene>
<proteinExistence type="predicted"/>
<accession>A0A158ABG1</accession>
<evidence type="ECO:0000313" key="1">
    <source>
        <dbReference type="EMBL" id="SAK54936.1"/>
    </source>
</evidence>